<gene>
    <name evidence="5" type="ORF">H8N03_17740</name>
</gene>
<feature type="domain" description="Response regulatory" evidence="4">
    <location>
        <begin position="14"/>
        <end position="130"/>
    </location>
</feature>
<evidence type="ECO:0000313" key="6">
    <source>
        <dbReference type="Proteomes" id="UP000608513"/>
    </source>
</evidence>
<dbReference type="SMART" id="SM00448">
    <property type="entry name" value="REC"/>
    <property type="match status" value="1"/>
</dbReference>
<dbReference type="InterPro" id="IPR001789">
    <property type="entry name" value="Sig_transdc_resp-reg_receiver"/>
</dbReference>
<dbReference type="PANTHER" id="PTHR45339:SF1">
    <property type="entry name" value="HYBRID SIGNAL TRANSDUCTION HISTIDINE KINASE J"/>
    <property type="match status" value="1"/>
</dbReference>
<dbReference type="EMBL" id="JACORT010000008">
    <property type="protein sequence ID" value="MBC5784797.1"/>
    <property type="molecule type" value="Genomic_DNA"/>
</dbReference>
<dbReference type="GO" id="GO:0000160">
    <property type="term" value="P:phosphorelay signal transduction system"/>
    <property type="evidence" value="ECO:0007669"/>
    <property type="project" value="UniProtKB-KW"/>
</dbReference>
<evidence type="ECO:0000256" key="1">
    <source>
        <dbReference type="ARBA" id="ARBA00022553"/>
    </source>
</evidence>
<keyword evidence="2" id="KW-0902">Two-component regulatory system</keyword>
<evidence type="ECO:0000256" key="2">
    <source>
        <dbReference type="ARBA" id="ARBA00023012"/>
    </source>
</evidence>
<comment type="caution">
    <text evidence="5">The sequence shown here is derived from an EMBL/GenBank/DDBJ whole genome shotgun (WGS) entry which is preliminary data.</text>
</comment>
<sequence>MDPSAAAQPLPSPLVLVADDEPDCADNLAELLRFVGYRVLVAYDGDTAVLASLQHCPDAVVLDLHMPRMGGLAACSRIRQQCSRGPVTLIALTASGEAGHREAAELAGFDHYLVKPLMVGALLNVLPPVPYEPLRHS</sequence>
<organism evidence="5 6">
    <name type="scientific">Ramlibacter cellulosilyticus</name>
    <dbReference type="NCBI Taxonomy" id="2764187"/>
    <lineage>
        <taxon>Bacteria</taxon>
        <taxon>Pseudomonadati</taxon>
        <taxon>Pseudomonadota</taxon>
        <taxon>Betaproteobacteria</taxon>
        <taxon>Burkholderiales</taxon>
        <taxon>Comamonadaceae</taxon>
        <taxon>Ramlibacter</taxon>
    </lineage>
</organism>
<dbReference type="PROSITE" id="PS50110">
    <property type="entry name" value="RESPONSE_REGULATORY"/>
    <property type="match status" value="1"/>
</dbReference>
<dbReference type="Gene3D" id="3.40.50.2300">
    <property type="match status" value="1"/>
</dbReference>
<dbReference type="PANTHER" id="PTHR45339">
    <property type="entry name" value="HYBRID SIGNAL TRANSDUCTION HISTIDINE KINASE J"/>
    <property type="match status" value="1"/>
</dbReference>
<protein>
    <submittedName>
        <fullName evidence="5">Response regulator</fullName>
    </submittedName>
</protein>
<proteinExistence type="predicted"/>
<evidence type="ECO:0000259" key="4">
    <source>
        <dbReference type="PROSITE" id="PS50110"/>
    </source>
</evidence>
<evidence type="ECO:0000256" key="3">
    <source>
        <dbReference type="PROSITE-ProRule" id="PRU00169"/>
    </source>
</evidence>
<keyword evidence="6" id="KW-1185">Reference proteome</keyword>
<dbReference type="Proteomes" id="UP000608513">
    <property type="component" value="Unassembled WGS sequence"/>
</dbReference>
<dbReference type="Pfam" id="PF00072">
    <property type="entry name" value="Response_reg"/>
    <property type="match status" value="1"/>
</dbReference>
<dbReference type="SUPFAM" id="SSF52172">
    <property type="entry name" value="CheY-like"/>
    <property type="match status" value="1"/>
</dbReference>
<dbReference type="RefSeq" id="WP_187077548.1">
    <property type="nucleotide sequence ID" value="NZ_JACORT010000008.1"/>
</dbReference>
<name>A0A923SGC5_9BURK</name>
<keyword evidence="1 3" id="KW-0597">Phosphoprotein</keyword>
<accession>A0A923SGC5</accession>
<feature type="modified residue" description="4-aspartylphosphate" evidence="3">
    <location>
        <position position="63"/>
    </location>
</feature>
<dbReference type="AlphaFoldDB" id="A0A923SGC5"/>
<dbReference type="InterPro" id="IPR011006">
    <property type="entry name" value="CheY-like_superfamily"/>
</dbReference>
<reference evidence="5" key="1">
    <citation type="submission" date="2020-08" db="EMBL/GenBank/DDBJ databases">
        <title>Ramlibacter sp. USB13 16S ribosomal RNA gene genome sequencing and assembly.</title>
        <authorList>
            <person name="Kang M."/>
        </authorList>
    </citation>
    <scope>NUCLEOTIDE SEQUENCE</scope>
    <source>
        <strain evidence="5">USB13</strain>
    </source>
</reference>
<evidence type="ECO:0000313" key="5">
    <source>
        <dbReference type="EMBL" id="MBC5784797.1"/>
    </source>
</evidence>